<evidence type="ECO:0000313" key="2">
    <source>
        <dbReference type="EMBL" id="MCK8495566.1"/>
    </source>
</evidence>
<feature type="domain" description="DUF6734" evidence="1">
    <location>
        <begin position="1"/>
        <end position="283"/>
    </location>
</feature>
<accession>A0ABT0HTS0</accession>
<dbReference type="Pfam" id="PF20508">
    <property type="entry name" value="DUF6734"/>
    <property type="match status" value="1"/>
</dbReference>
<keyword evidence="3" id="KW-1185">Reference proteome</keyword>
<proteinExistence type="predicted"/>
<evidence type="ECO:0000313" key="3">
    <source>
        <dbReference type="Proteomes" id="UP001202180"/>
    </source>
</evidence>
<gene>
    <name evidence="2" type="ORF">M0L20_27115</name>
</gene>
<dbReference type="RefSeq" id="WP_248480326.1">
    <property type="nucleotide sequence ID" value="NZ_JALPRF010000009.1"/>
</dbReference>
<dbReference type="EMBL" id="JALPRF010000009">
    <property type="protein sequence ID" value="MCK8495566.1"/>
    <property type="molecule type" value="Genomic_DNA"/>
</dbReference>
<protein>
    <recommendedName>
        <fullName evidence="1">DUF6734 domain-containing protein</fullName>
    </recommendedName>
</protein>
<comment type="caution">
    <text evidence="2">The sequence shown here is derived from an EMBL/GenBank/DDBJ whole genome shotgun (WGS) entry which is preliminary data.</text>
</comment>
<organism evidence="2 3">
    <name type="scientific">Spirosoma liriopis</name>
    <dbReference type="NCBI Taxonomy" id="2937440"/>
    <lineage>
        <taxon>Bacteria</taxon>
        <taxon>Pseudomonadati</taxon>
        <taxon>Bacteroidota</taxon>
        <taxon>Cytophagia</taxon>
        <taxon>Cytophagales</taxon>
        <taxon>Cytophagaceae</taxon>
        <taxon>Spirosoma</taxon>
    </lineage>
</organism>
<dbReference type="InterPro" id="IPR046621">
    <property type="entry name" value="DUF6734"/>
</dbReference>
<name>A0ABT0HTS0_9BACT</name>
<sequence>MKLVQTFWSDHSVTNIDLINGGWLNSRFHLLSWALSSLLLKRNHPDKPLELACDETGKYLLIDFLKLPYDNYKLLPFNTAANHPSYIWITKLLLSYASHDEPFLNIDSDFYAFTKFDSLFLEKDIIVQNKEEGKALFMYKTVLNNLDLSIIPSFAQSASCSVNAGIIGGTCYKLFKDFAESINYFIQSNTDYLDRSDYKDGLNTLLEQYFFSGYCIEKGLQISGLLPAQQHTNYHHLSRLEDLPNNITFVHATLGAKKDTNLCELMEYRLRLHFPDEYYSILSKLDSLGLSKNFQRPTGLEHEQFILKGKQSSNSTSEETYHWPRTSFVANKLNIKICLTNSFKLDDQSKKAINSKRLLQSVFIYERTLNKFSLHYPHKSAAYYWTLRLINIQLLDELVTLPKEIGENYTVKRINNHVVADSLWQWAHMASIDSCNNTCYEDIKNYKGLYQIIFAKERDKVVEYLMDSLDSIIYSLIKHQLSIRTLTNYVSTFYPDNTFDINFDSIIYYTVLNKIKAFCYLGIIQLYKS</sequence>
<evidence type="ECO:0000259" key="1">
    <source>
        <dbReference type="Pfam" id="PF20508"/>
    </source>
</evidence>
<reference evidence="2 3" key="1">
    <citation type="submission" date="2022-04" db="EMBL/GenBank/DDBJ databases">
        <title>Spirosoma sp. strain RP8 genome sequencing and assembly.</title>
        <authorList>
            <person name="Jung Y."/>
        </authorList>
    </citation>
    <scope>NUCLEOTIDE SEQUENCE [LARGE SCALE GENOMIC DNA]</scope>
    <source>
        <strain evidence="2 3">RP8</strain>
    </source>
</reference>
<dbReference type="Proteomes" id="UP001202180">
    <property type="component" value="Unassembled WGS sequence"/>
</dbReference>